<feature type="repeat" description="TPR" evidence="3">
    <location>
        <begin position="203"/>
        <end position="236"/>
    </location>
</feature>
<dbReference type="STRING" id="1051891.A0A0C3PNB2"/>
<dbReference type="PANTHER" id="PTHR15704:SF7">
    <property type="entry name" value="SUPERKILLER COMPLEX PROTEIN 3"/>
    <property type="match status" value="1"/>
</dbReference>
<dbReference type="SMART" id="SM00028">
    <property type="entry name" value="TPR"/>
    <property type="match status" value="7"/>
</dbReference>
<accession>A0A0C3PNB2</accession>
<dbReference type="Pfam" id="PF13432">
    <property type="entry name" value="TPR_16"/>
    <property type="match status" value="1"/>
</dbReference>
<keyword evidence="2 3" id="KW-0802">TPR repeat</keyword>
<dbReference type="OrthoDB" id="421075at2759"/>
<evidence type="ECO:0000256" key="3">
    <source>
        <dbReference type="PROSITE-ProRule" id="PRU00339"/>
    </source>
</evidence>
<organism evidence="4 5">
    <name type="scientific">Tulasnella calospora MUT 4182</name>
    <dbReference type="NCBI Taxonomy" id="1051891"/>
    <lineage>
        <taxon>Eukaryota</taxon>
        <taxon>Fungi</taxon>
        <taxon>Dikarya</taxon>
        <taxon>Basidiomycota</taxon>
        <taxon>Agaricomycotina</taxon>
        <taxon>Agaricomycetes</taxon>
        <taxon>Cantharellales</taxon>
        <taxon>Tulasnellaceae</taxon>
        <taxon>Tulasnella</taxon>
    </lineage>
</organism>
<dbReference type="GO" id="GO:0055087">
    <property type="term" value="C:Ski complex"/>
    <property type="evidence" value="ECO:0007669"/>
    <property type="project" value="InterPro"/>
</dbReference>
<feature type="non-terminal residue" evidence="4">
    <location>
        <position position="589"/>
    </location>
</feature>
<sequence length="589" mass="64852">MARAMVYQYAQNWKNAETIYQRVQAIAGSDDVEDGLEAREQAAWCAIQDGRAAETADEMREVIDALDALEQKEYQQARAWWRLGKAYWDIAGEKRNEAYNCWITALKRLNSFAPAFTSLGIHYLECASPPDPARASKCFQKAFELDPREGEAARRLAEGFAEEKEWDLVEVVASRTIAGEGGVTGGMDDTSTSNKRQYLPTNAWAWKAMGVVELNRGNYTQAIQAFQVTLRGEEEDFESWLRLGEAYVHAGRHVAALKALDRAQELNPDDWSCKFVKGDALRRVYQFDNAIEYFRSVLAIKPDDPGARIALAGTSLDLGKAQRLSGYIGRAEESLKLAVDTALAMITDAPGFKAMSWKIIGDALYELGRRSSFGRPQSIHQTLVAVENTLPSDIAMDAGKTGHPLANASNELAQGTAEGDSAAALALAAYQARMSLIESSADAHAGAAYDVAVTLKQLASSVDEELKETFLKEAIDLLKKAVRAEPTNSIYWNALGVLRAFDNVKLAQHSFIMSIEVDNKSPIAWTNLGLLYLNNEDLELANHAFYRAQTLDPDYSLAWVGQAIVATKNEHLAEARALLEHSITLSAAI</sequence>
<dbReference type="GO" id="GO:0006401">
    <property type="term" value="P:RNA catabolic process"/>
    <property type="evidence" value="ECO:0007669"/>
    <property type="project" value="InterPro"/>
</dbReference>
<gene>
    <name evidence="4" type="ORF">M407DRAFT_34487</name>
</gene>
<evidence type="ECO:0000256" key="1">
    <source>
        <dbReference type="ARBA" id="ARBA00022737"/>
    </source>
</evidence>
<dbReference type="Proteomes" id="UP000054248">
    <property type="component" value="Unassembled WGS sequence"/>
</dbReference>
<dbReference type="EMBL" id="KN823763">
    <property type="protein sequence ID" value="KIO15895.1"/>
    <property type="molecule type" value="Genomic_DNA"/>
</dbReference>
<dbReference type="InterPro" id="IPR039226">
    <property type="entry name" value="Ski3/TTC37"/>
</dbReference>
<evidence type="ECO:0000256" key="2">
    <source>
        <dbReference type="ARBA" id="ARBA00022803"/>
    </source>
</evidence>
<dbReference type="PANTHER" id="PTHR15704">
    <property type="entry name" value="SUPERKILLER 3 PROTEIN-RELATED"/>
    <property type="match status" value="1"/>
</dbReference>
<feature type="repeat" description="TPR" evidence="3">
    <location>
        <begin position="522"/>
        <end position="555"/>
    </location>
</feature>
<keyword evidence="1" id="KW-0677">Repeat</keyword>
<evidence type="ECO:0000313" key="5">
    <source>
        <dbReference type="Proteomes" id="UP000054248"/>
    </source>
</evidence>
<name>A0A0C3PNB2_9AGAM</name>
<feature type="repeat" description="TPR" evidence="3">
    <location>
        <begin position="271"/>
        <end position="304"/>
    </location>
</feature>
<dbReference type="Gene3D" id="1.25.40.10">
    <property type="entry name" value="Tetratricopeptide repeat domain"/>
    <property type="match status" value="3"/>
</dbReference>
<reference evidence="4 5" key="1">
    <citation type="submission" date="2014-04" db="EMBL/GenBank/DDBJ databases">
        <authorList>
            <consortium name="DOE Joint Genome Institute"/>
            <person name="Kuo A."/>
            <person name="Girlanda M."/>
            <person name="Perotto S."/>
            <person name="Kohler A."/>
            <person name="Nagy L.G."/>
            <person name="Floudas D."/>
            <person name="Copeland A."/>
            <person name="Barry K.W."/>
            <person name="Cichocki N."/>
            <person name="Veneault-Fourrey C."/>
            <person name="LaButti K."/>
            <person name="Lindquist E.A."/>
            <person name="Lipzen A."/>
            <person name="Lundell T."/>
            <person name="Morin E."/>
            <person name="Murat C."/>
            <person name="Sun H."/>
            <person name="Tunlid A."/>
            <person name="Henrissat B."/>
            <person name="Grigoriev I.V."/>
            <person name="Hibbett D.S."/>
            <person name="Martin F."/>
            <person name="Nordberg H.P."/>
            <person name="Cantor M.N."/>
            <person name="Hua S.X."/>
        </authorList>
    </citation>
    <scope>NUCLEOTIDE SEQUENCE [LARGE SCALE GENOMIC DNA]</scope>
    <source>
        <strain evidence="4 5">MUT 4182</strain>
    </source>
</reference>
<keyword evidence="5" id="KW-1185">Reference proteome</keyword>
<feature type="repeat" description="TPR" evidence="3">
    <location>
        <begin position="237"/>
        <end position="270"/>
    </location>
</feature>
<dbReference type="InterPro" id="IPR011990">
    <property type="entry name" value="TPR-like_helical_dom_sf"/>
</dbReference>
<dbReference type="Pfam" id="PF13181">
    <property type="entry name" value="TPR_8"/>
    <property type="match status" value="1"/>
</dbReference>
<evidence type="ECO:0000313" key="4">
    <source>
        <dbReference type="EMBL" id="KIO15895.1"/>
    </source>
</evidence>
<dbReference type="SUPFAM" id="SSF48452">
    <property type="entry name" value="TPR-like"/>
    <property type="match status" value="3"/>
</dbReference>
<reference evidence="5" key="2">
    <citation type="submission" date="2015-01" db="EMBL/GenBank/DDBJ databases">
        <title>Evolutionary Origins and Diversification of the Mycorrhizal Mutualists.</title>
        <authorList>
            <consortium name="DOE Joint Genome Institute"/>
            <consortium name="Mycorrhizal Genomics Consortium"/>
            <person name="Kohler A."/>
            <person name="Kuo A."/>
            <person name="Nagy L.G."/>
            <person name="Floudas D."/>
            <person name="Copeland A."/>
            <person name="Barry K.W."/>
            <person name="Cichocki N."/>
            <person name="Veneault-Fourrey C."/>
            <person name="LaButti K."/>
            <person name="Lindquist E.A."/>
            <person name="Lipzen A."/>
            <person name="Lundell T."/>
            <person name="Morin E."/>
            <person name="Murat C."/>
            <person name="Riley R."/>
            <person name="Ohm R."/>
            <person name="Sun H."/>
            <person name="Tunlid A."/>
            <person name="Henrissat B."/>
            <person name="Grigoriev I.V."/>
            <person name="Hibbett D.S."/>
            <person name="Martin F."/>
        </authorList>
    </citation>
    <scope>NUCLEOTIDE SEQUENCE [LARGE SCALE GENOMIC DNA]</scope>
    <source>
        <strain evidence="5">MUT 4182</strain>
    </source>
</reference>
<proteinExistence type="predicted"/>
<dbReference type="HOGENOM" id="CLU_463518_0_0_1"/>
<protein>
    <submittedName>
        <fullName evidence="4">Uncharacterized protein</fullName>
    </submittedName>
</protein>
<dbReference type="InterPro" id="IPR019734">
    <property type="entry name" value="TPR_rpt"/>
</dbReference>
<dbReference type="PROSITE" id="PS50005">
    <property type="entry name" value="TPR"/>
    <property type="match status" value="4"/>
</dbReference>
<dbReference type="AlphaFoldDB" id="A0A0C3PNB2"/>